<dbReference type="SMART" id="SM00855">
    <property type="entry name" value="PGAM"/>
    <property type="match status" value="1"/>
</dbReference>
<dbReference type="EMBL" id="JAUIZM010000007">
    <property type="protein sequence ID" value="KAK1373755.1"/>
    <property type="molecule type" value="Genomic_DNA"/>
</dbReference>
<dbReference type="PANTHER" id="PTHR47821">
    <property type="entry name" value="PHOSPHOGLYCERATE MUTASE FAMILY PROTEIN"/>
    <property type="match status" value="1"/>
</dbReference>
<reference evidence="1" key="2">
    <citation type="submission" date="2023-05" db="EMBL/GenBank/DDBJ databases">
        <authorList>
            <person name="Schelkunov M.I."/>
        </authorList>
    </citation>
    <scope>NUCLEOTIDE SEQUENCE</scope>
    <source>
        <strain evidence="1">Hsosn_3</strain>
        <tissue evidence="1">Leaf</tissue>
    </source>
</reference>
<proteinExistence type="predicted"/>
<evidence type="ECO:0000313" key="1">
    <source>
        <dbReference type="EMBL" id="KAK1373755.1"/>
    </source>
</evidence>
<dbReference type="SUPFAM" id="SSF53254">
    <property type="entry name" value="Phosphoglycerate mutase-like"/>
    <property type="match status" value="1"/>
</dbReference>
<sequence length="227" mass="25217">MGSCSFMKNKYWVLRHGKSIPNDKGIIVSSMENGILEEYKLAPEGVNQARLAGHMFLEELKQNQLSIKDVRICYSPFSRTRHTAEMVASVLGLPFEGPRCKVVKDLHERYFGPSFELMSHDKYADIWALDEKDPFEPSEGGESVANVVSRLANALLTIETEFQGCAVLVVSHGDPLQILQTILNAAKDDKGSDSNDLISRIQAVKVPSVISQHRKFALSTGELRAVI</sequence>
<dbReference type="CDD" id="cd07067">
    <property type="entry name" value="HP_PGM_like"/>
    <property type="match status" value="1"/>
</dbReference>
<dbReference type="InterPro" id="IPR013078">
    <property type="entry name" value="His_Pase_superF_clade-1"/>
</dbReference>
<evidence type="ECO:0000313" key="2">
    <source>
        <dbReference type="Proteomes" id="UP001237642"/>
    </source>
</evidence>
<name>A0AAD8MFB0_9APIA</name>
<comment type="caution">
    <text evidence="1">The sequence shown here is derived from an EMBL/GenBank/DDBJ whole genome shotgun (WGS) entry which is preliminary data.</text>
</comment>
<keyword evidence="2" id="KW-1185">Reference proteome</keyword>
<reference evidence="1" key="1">
    <citation type="submission" date="2023-02" db="EMBL/GenBank/DDBJ databases">
        <title>Genome of toxic invasive species Heracleum sosnowskyi carries increased number of genes despite the absence of recent whole-genome duplications.</title>
        <authorList>
            <person name="Schelkunov M."/>
            <person name="Shtratnikova V."/>
            <person name="Makarenko M."/>
            <person name="Klepikova A."/>
            <person name="Omelchenko D."/>
            <person name="Novikova G."/>
            <person name="Obukhova E."/>
            <person name="Bogdanov V."/>
            <person name="Penin A."/>
            <person name="Logacheva M."/>
        </authorList>
    </citation>
    <scope>NUCLEOTIDE SEQUENCE</scope>
    <source>
        <strain evidence="1">Hsosn_3</strain>
        <tissue evidence="1">Leaf</tissue>
    </source>
</reference>
<gene>
    <name evidence="1" type="ORF">POM88_029948</name>
</gene>
<dbReference type="PANTHER" id="PTHR47821:SF2">
    <property type="entry name" value="PHOSPHOGLYCERATE MUTASE FAMILY PROTEIN"/>
    <property type="match status" value="1"/>
</dbReference>
<dbReference type="Pfam" id="PF00300">
    <property type="entry name" value="His_Phos_1"/>
    <property type="match status" value="1"/>
</dbReference>
<protein>
    <submittedName>
        <fullName evidence="1">Metal-independent phosphoserine phosphatase</fullName>
    </submittedName>
</protein>
<dbReference type="InterPro" id="IPR029033">
    <property type="entry name" value="His_PPase_superfam"/>
</dbReference>
<dbReference type="Proteomes" id="UP001237642">
    <property type="component" value="Unassembled WGS sequence"/>
</dbReference>
<dbReference type="Gene3D" id="3.40.50.1240">
    <property type="entry name" value="Phosphoglycerate mutase-like"/>
    <property type="match status" value="1"/>
</dbReference>
<organism evidence="1 2">
    <name type="scientific">Heracleum sosnowskyi</name>
    <dbReference type="NCBI Taxonomy" id="360622"/>
    <lineage>
        <taxon>Eukaryota</taxon>
        <taxon>Viridiplantae</taxon>
        <taxon>Streptophyta</taxon>
        <taxon>Embryophyta</taxon>
        <taxon>Tracheophyta</taxon>
        <taxon>Spermatophyta</taxon>
        <taxon>Magnoliopsida</taxon>
        <taxon>eudicotyledons</taxon>
        <taxon>Gunneridae</taxon>
        <taxon>Pentapetalae</taxon>
        <taxon>asterids</taxon>
        <taxon>campanulids</taxon>
        <taxon>Apiales</taxon>
        <taxon>Apiaceae</taxon>
        <taxon>Apioideae</taxon>
        <taxon>apioid superclade</taxon>
        <taxon>Tordylieae</taxon>
        <taxon>Tordyliinae</taxon>
        <taxon>Heracleum</taxon>
    </lineage>
</organism>
<dbReference type="AlphaFoldDB" id="A0AAD8MFB0"/>
<accession>A0AAD8MFB0</accession>